<dbReference type="EMBL" id="KQ434822">
    <property type="protein sequence ID" value="KZC07104.1"/>
    <property type="molecule type" value="Genomic_DNA"/>
</dbReference>
<organism evidence="1 2">
    <name type="scientific">Dufourea novaeangliae</name>
    <name type="common">Sweat bee</name>
    <dbReference type="NCBI Taxonomy" id="178035"/>
    <lineage>
        <taxon>Eukaryota</taxon>
        <taxon>Metazoa</taxon>
        <taxon>Ecdysozoa</taxon>
        <taxon>Arthropoda</taxon>
        <taxon>Hexapoda</taxon>
        <taxon>Insecta</taxon>
        <taxon>Pterygota</taxon>
        <taxon>Neoptera</taxon>
        <taxon>Endopterygota</taxon>
        <taxon>Hymenoptera</taxon>
        <taxon>Apocrita</taxon>
        <taxon>Aculeata</taxon>
        <taxon>Apoidea</taxon>
        <taxon>Anthophila</taxon>
        <taxon>Halictidae</taxon>
        <taxon>Rophitinae</taxon>
        <taxon>Dufourea</taxon>
    </lineage>
</organism>
<evidence type="ECO:0000313" key="2">
    <source>
        <dbReference type="Proteomes" id="UP000076502"/>
    </source>
</evidence>
<accession>A0A154P6Y6</accession>
<evidence type="ECO:0000313" key="1">
    <source>
        <dbReference type="EMBL" id="KZC07104.1"/>
    </source>
</evidence>
<dbReference type="Proteomes" id="UP000076502">
    <property type="component" value="Unassembled WGS sequence"/>
</dbReference>
<reference evidence="1 2" key="1">
    <citation type="submission" date="2015-07" db="EMBL/GenBank/DDBJ databases">
        <title>The genome of Dufourea novaeangliae.</title>
        <authorList>
            <person name="Pan H."/>
            <person name="Kapheim K."/>
        </authorList>
    </citation>
    <scope>NUCLEOTIDE SEQUENCE [LARGE SCALE GENOMIC DNA]</scope>
    <source>
        <strain evidence="1">0120121106</strain>
        <tissue evidence="1">Whole body</tissue>
    </source>
</reference>
<gene>
    <name evidence="1" type="ORF">WN55_08486</name>
</gene>
<dbReference type="AlphaFoldDB" id="A0A154P6Y6"/>
<protein>
    <submittedName>
        <fullName evidence="1">Uncharacterized protein</fullName>
    </submittedName>
</protein>
<sequence>MASYDHKRNNACLTSIHAIDRNCLCSCSINVYRDYLDRLESIVHLLGAP</sequence>
<name>A0A154P6Y6_DUFNO</name>
<proteinExistence type="predicted"/>
<keyword evidence="2" id="KW-1185">Reference proteome</keyword>